<dbReference type="InterPro" id="IPR007386">
    <property type="entry name" value="DUF447_N"/>
</dbReference>
<dbReference type="Gene3D" id="2.30.110.10">
    <property type="entry name" value="Electron Transport, Fmn-binding Protein, Chain A"/>
    <property type="match status" value="1"/>
</dbReference>
<protein>
    <recommendedName>
        <fullName evidence="1">DUF447 domain-containing protein</fullName>
    </recommendedName>
</protein>
<dbReference type="AlphaFoldDB" id="A0A0F9QYC5"/>
<dbReference type="Pfam" id="PF04289">
    <property type="entry name" value="DUF447_N"/>
    <property type="match status" value="1"/>
</dbReference>
<dbReference type="SUPFAM" id="SSF50475">
    <property type="entry name" value="FMN-binding split barrel"/>
    <property type="match status" value="1"/>
</dbReference>
<feature type="domain" description="DUF447" evidence="1">
    <location>
        <begin position="16"/>
        <end position="156"/>
    </location>
</feature>
<dbReference type="EMBL" id="LAZR01003455">
    <property type="protein sequence ID" value="KKN18141.1"/>
    <property type="molecule type" value="Genomic_DNA"/>
</dbReference>
<reference evidence="2" key="1">
    <citation type="journal article" date="2015" name="Nature">
        <title>Complex archaea that bridge the gap between prokaryotes and eukaryotes.</title>
        <authorList>
            <person name="Spang A."/>
            <person name="Saw J.H."/>
            <person name="Jorgensen S.L."/>
            <person name="Zaremba-Niedzwiedzka K."/>
            <person name="Martijn J."/>
            <person name="Lind A.E."/>
            <person name="van Eijk R."/>
            <person name="Schleper C."/>
            <person name="Guy L."/>
            <person name="Ettema T.J."/>
        </authorList>
    </citation>
    <scope>NUCLEOTIDE SEQUENCE</scope>
</reference>
<evidence type="ECO:0000313" key="2">
    <source>
        <dbReference type="EMBL" id="KKN18141.1"/>
    </source>
</evidence>
<proteinExistence type="predicted"/>
<gene>
    <name evidence="2" type="ORF">LCGC14_0958710</name>
</gene>
<comment type="caution">
    <text evidence="2">The sequence shown here is derived from an EMBL/GenBank/DDBJ whole genome shotgun (WGS) entry which is preliminary data.</text>
</comment>
<sequence>MKFNPQEFGLRVNCLYEILATTYSTNEKFRKIAPNASCMGIRLLKNNKISIHPFPSTITYKNLKKNSLFVINFVDNVYLYALAALKESDSHIGLTEFPFNYYAFKELKSKNVSLPYINKAWAYLICEEIEQIEKVKKNALGDSKVTEFRLKVIESEKLRESFNLFNRADNLTIESIILATRIKIAKNNDNQNLYDKFLNQLNLNLEKIDKFGKNDKALKAVNLVKKFIENL</sequence>
<name>A0A0F9QYC5_9ZZZZ</name>
<evidence type="ECO:0000259" key="1">
    <source>
        <dbReference type="Pfam" id="PF04289"/>
    </source>
</evidence>
<dbReference type="InterPro" id="IPR012349">
    <property type="entry name" value="Split_barrel_FMN-bd"/>
</dbReference>
<accession>A0A0F9QYC5</accession>
<organism evidence="2">
    <name type="scientific">marine sediment metagenome</name>
    <dbReference type="NCBI Taxonomy" id="412755"/>
    <lineage>
        <taxon>unclassified sequences</taxon>
        <taxon>metagenomes</taxon>
        <taxon>ecological metagenomes</taxon>
    </lineage>
</organism>
<dbReference type="Gene3D" id="1.20.58.290">
    <property type="entry name" value="Hypothetical membrane protein ta0354_69_121"/>
    <property type="match status" value="1"/>
</dbReference>